<reference evidence="2" key="1">
    <citation type="submission" date="2020-11" db="EMBL/GenBank/DDBJ databases">
        <title>Nocardioides sp. nov., isolated from Soil of Cynanchum wilfordii Hemsley rhizosphere.</title>
        <authorList>
            <person name="Lee J.-S."/>
            <person name="Suh M.K."/>
            <person name="Kim J.-S."/>
        </authorList>
    </citation>
    <scope>NUCLEOTIDE SEQUENCE</scope>
    <source>
        <strain evidence="2">KCTC 19275</strain>
    </source>
</reference>
<dbReference type="Proteomes" id="UP000640489">
    <property type="component" value="Unassembled WGS sequence"/>
</dbReference>
<evidence type="ECO:0000313" key="3">
    <source>
        <dbReference type="Proteomes" id="UP000640489"/>
    </source>
</evidence>
<feature type="transmembrane region" description="Helical" evidence="1">
    <location>
        <begin position="110"/>
        <end position="130"/>
    </location>
</feature>
<organism evidence="2 3">
    <name type="scientific">Nocardioides islandensis</name>
    <dbReference type="NCBI Taxonomy" id="433663"/>
    <lineage>
        <taxon>Bacteria</taxon>
        <taxon>Bacillati</taxon>
        <taxon>Actinomycetota</taxon>
        <taxon>Actinomycetes</taxon>
        <taxon>Propionibacteriales</taxon>
        <taxon>Nocardioidaceae</taxon>
        <taxon>Nocardioides</taxon>
    </lineage>
</organism>
<comment type="caution">
    <text evidence="2">The sequence shown here is derived from an EMBL/GenBank/DDBJ whole genome shotgun (WGS) entry which is preliminary data.</text>
</comment>
<feature type="transmembrane region" description="Helical" evidence="1">
    <location>
        <begin position="65"/>
        <end position="89"/>
    </location>
</feature>
<keyword evidence="3" id="KW-1185">Reference proteome</keyword>
<sequence length="132" mass="14367">MKPEYVVYVLTFLAAVVVALTRIRLMKDSAAGRHQVGLGILNVHTFCGVLALVGWVVYLVGASDLVGVVALAFWWLTALAGLLILLRWLPSRGKHATGARDDTWSEGPGLSILGHVGMFVGVLVFTWFYVSR</sequence>
<proteinExistence type="predicted"/>
<dbReference type="EMBL" id="JADKPN010000008">
    <property type="protein sequence ID" value="MBF4764222.1"/>
    <property type="molecule type" value="Genomic_DNA"/>
</dbReference>
<evidence type="ECO:0000256" key="1">
    <source>
        <dbReference type="SAM" id="Phobius"/>
    </source>
</evidence>
<feature type="transmembrane region" description="Helical" evidence="1">
    <location>
        <begin position="37"/>
        <end position="59"/>
    </location>
</feature>
<keyword evidence="1" id="KW-1133">Transmembrane helix</keyword>
<feature type="transmembrane region" description="Helical" evidence="1">
    <location>
        <begin position="6"/>
        <end position="25"/>
    </location>
</feature>
<accession>A0A930VCV5</accession>
<keyword evidence="1" id="KW-0472">Membrane</keyword>
<evidence type="ECO:0000313" key="2">
    <source>
        <dbReference type="EMBL" id="MBF4764222.1"/>
    </source>
</evidence>
<protein>
    <submittedName>
        <fullName evidence="2">Uncharacterized protein</fullName>
    </submittedName>
</protein>
<keyword evidence="1" id="KW-0812">Transmembrane</keyword>
<dbReference type="RefSeq" id="WP_194707405.1">
    <property type="nucleotide sequence ID" value="NZ_JADKPN010000008.1"/>
</dbReference>
<dbReference type="AlphaFoldDB" id="A0A930VCV5"/>
<name>A0A930VCV5_9ACTN</name>
<gene>
    <name evidence="2" type="ORF">ISU07_13895</name>
</gene>